<feature type="transmembrane region" description="Helical" evidence="14">
    <location>
        <begin position="165"/>
        <end position="194"/>
    </location>
</feature>
<feature type="transmembrane region" description="Helical" evidence="14">
    <location>
        <begin position="554"/>
        <end position="574"/>
    </location>
</feature>
<feature type="transmembrane region" description="Helical" evidence="14">
    <location>
        <begin position="457"/>
        <end position="476"/>
    </location>
</feature>
<feature type="transmembrane region" description="Helical" evidence="14">
    <location>
        <begin position="482"/>
        <end position="505"/>
    </location>
</feature>
<dbReference type="GO" id="GO:0006784">
    <property type="term" value="P:heme A biosynthetic process"/>
    <property type="evidence" value="ECO:0007669"/>
    <property type="project" value="InterPro"/>
</dbReference>
<evidence type="ECO:0000256" key="13">
    <source>
        <dbReference type="ARBA" id="ARBA00047690"/>
    </source>
</evidence>
<feature type="transmembrane region" description="Helical" evidence="14">
    <location>
        <begin position="531"/>
        <end position="548"/>
    </location>
</feature>
<dbReference type="NCBIfam" id="TIGR01473">
    <property type="entry name" value="cyoE_ctaB"/>
    <property type="match status" value="1"/>
</dbReference>
<dbReference type="PROSITE" id="PS00943">
    <property type="entry name" value="UBIA"/>
    <property type="match status" value="1"/>
</dbReference>
<keyword evidence="8 14" id="KW-0350">Heme biosynthesis</keyword>
<evidence type="ECO:0000256" key="12">
    <source>
        <dbReference type="ARBA" id="ARBA00042475"/>
    </source>
</evidence>
<protein>
    <recommendedName>
        <fullName evidence="11 14">Protoheme IX farnesyltransferase</fullName>
        <ecNumber evidence="3 14">2.5.1.141</ecNumber>
    </recommendedName>
    <alternativeName>
        <fullName evidence="12 14">Heme B farnesyltransferase</fullName>
    </alternativeName>
    <alternativeName>
        <fullName evidence="10 14">Heme O synthase</fullName>
    </alternativeName>
</protein>
<dbReference type="InterPro" id="IPR000537">
    <property type="entry name" value="UbiA_prenyltransferase"/>
</dbReference>
<feature type="transmembrane region" description="Helical" evidence="14">
    <location>
        <begin position="279"/>
        <end position="302"/>
    </location>
</feature>
<evidence type="ECO:0000256" key="14">
    <source>
        <dbReference type="HAMAP-Rule" id="MF_00154"/>
    </source>
</evidence>
<dbReference type="GO" id="GO:0005886">
    <property type="term" value="C:plasma membrane"/>
    <property type="evidence" value="ECO:0007669"/>
    <property type="project" value="UniProtKB-SubCell"/>
</dbReference>
<comment type="similarity">
    <text evidence="14">Belongs to the UbiA prenyltransferase family. Protoheme IX farnesyltransferase subfamily.</text>
</comment>
<dbReference type="InterPro" id="IPR006369">
    <property type="entry name" value="Protohaem_IX_farnesylTrfase"/>
</dbReference>
<feature type="transmembrane region" description="Helical" evidence="14">
    <location>
        <begin position="248"/>
        <end position="267"/>
    </location>
</feature>
<comment type="function">
    <text evidence="14">Converts heme B (protoheme IX) to heme O by substitution of the vinyl group on carbon 2 of heme B porphyrin ring with a hydroxyethyl farnesyl side group.</text>
</comment>
<dbReference type="STRING" id="360412.LARV_02962"/>
<dbReference type="Gene3D" id="1.10.357.140">
    <property type="entry name" value="UbiA prenyltransferase"/>
    <property type="match status" value="1"/>
</dbReference>
<dbReference type="OrthoDB" id="9814417at2"/>
<feature type="transmembrane region" description="Helical" evidence="14">
    <location>
        <begin position="328"/>
        <end position="348"/>
    </location>
</feature>
<evidence type="ECO:0000256" key="9">
    <source>
        <dbReference type="ARBA" id="ARBA00023136"/>
    </source>
</evidence>
<dbReference type="PANTHER" id="PTHR43448:SF7">
    <property type="entry name" value="4-HYDROXYBENZOATE SOLANESYLTRANSFERASE"/>
    <property type="match status" value="1"/>
</dbReference>
<dbReference type="Proteomes" id="UP000055060">
    <property type="component" value="Unassembled WGS sequence"/>
</dbReference>
<dbReference type="EC" id="2.5.1.141" evidence="3 14"/>
<dbReference type="Pfam" id="PF01040">
    <property type="entry name" value="UbiA"/>
    <property type="match status" value="1"/>
</dbReference>
<gene>
    <name evidence="14" type="primary">ctaB</name>
    <name evidence="15" type="ORF">LARV_02962</name>
</gene>
<feature type="transmembrane region" description="Helical" evidence="14">
    <location>
        <begin position="403"/>
        <end position="423"/>
    </location>
</feature>
<feature type="transmembrane region" description="Helical" evidence="14">
    <location>
        <begin position="68"/>
        <end position="88"/>
    </location>
</feature>
<evidence type="ECO:0000313" key="15">
    <source>
        <dbReference type="EMBL" id="GAP15180.1"/>
    </source>
</evidence>
<reference evidence="15" key="1">
    <citation type="submission" date="2015-07" db="EMBL/GenBank/DDBJ databases">
        <title>Draft Genome Sequences of Anaerolinea thermolimosa IMO-1, Bellilinea caldifistulae GOMI-1, Leptolinea tardivitalis YMTK-2, Levilinea saccharolytica KIBI-1,Longilinea arvoryzae KOME-1, Previously Described as Members of the Anaerolineaceae (Chloroflexi).</title>
        <authorList>
            <person name="Sekiguchi Y."/>
            <person name="Ohashi A."/>
            <person name="Matsuura N."/>
            <person name="Tourlousse M.D."/>
        </authorList>
    </citation>
    <scope>NUCLEOTIDE SEQUENCE [LARGE SCALE GENOMIC DNA]</scope>
    <source>
        <strain evidence="15">KOME-1</strain>
    </source>
</reference>
<feature type="transmembrane region" description="Helical" evidence="14">
    <location>
        <begin position="100"/>
        <end position="121"/>
    </location>
</feature>
<dbReference type="GO" id="GO:0008495">
    <property type="term" value="F:protoheme IX farnesyltransferase activity"/>
    <property type="evidence" value="ECO:0007669"/>
    <property type="project" value="UniProtKB-UniRule"/>
</dbReference>
<organism evidence="15">
    <name type="scientific">Longilinea arvoryzae</name>
    <dbReference type="NCBI Taxonomy" id="360412"/>
    <lineage>
        <taxon>Bacteria</taxon>
        <taxon>Bacillati</taxon>
        <taxon>Chloroflexota</taxon>
        <taxon>Anaerolineae</taxon>
        <taxon>Anaerolineales</taxon>
        <taxon>Anaerolineaceae</taxon>
        <taxon>Longilinea</taxon>
    </lineage>
</organism>
<feature type="transmembrane region" description="Helical" evidence="14">
    <location>
        <begin position="133"/>
        <end position="153"/>
    </location>
</feature>
<comment type="miscellaneous">
    <text evidence="14">Carbon 2 of the heme B porphyrin ring is defined according to the Fischer nomenclature.</text>
</comment>
<dbReference type="InterPro" id="IPR044878">
    <property type="entry name" value="UbiA_sf"/>
</dbReference>
<evidence type="ECO:0000256" key="8">
    <source>
        <dbReference type="ARBA" id="ARBA00023133"/>
    </source>
</evidence>
<feature type="transmembrane region" description="Helical" evidence="14">
    <location>
        <begin position="586"/>
        <end position="606"/>
    </location>
</feature>
<dbReference type="UniPathway" id="UPA00834">
    <property type="reaction ID" value="UER00712"/>
</dbReference>
<dbReference type="Pfam" id="PF02628">
    <property type="entry name" value="COX15-CtaA"/>
    <property type="match status" value="1"/>
</dbReference>
<keyword evidence="7 14" id="KW-1133">Transmembrane helix</keyword>
<dbReference type="GO" id="GO:0048034">
    <property type="term" value="P:heme O biosynthetic process"/>
    <property type="evidence" value="ECO:0007669"/>
    <property type="project" value="UniProtKB-UniRule"/>
</dbReference>
<comment type="catalytic activity">
    <reaction evidence="13 14">
        <text>heme b + (2E,6E)-farnesyl diphosphate + H2O = Fe(II)-heme o + diphosphate</text>
        <dbReference type="Rhea" id="RHEA:28070"/>
        <dbReference type="ChEBI" id="CHEBI:15377"/>
        <dbReference type="ChEBI" id="CHEBI:33019"/>
        <dbReference type="ChEBI" id="CHEBI:60344"/>
        <dbReference type="ChEBI" id="CHEBI:60530"/>
        <dbReference type="ChEBI" id="CHEBI:175763"/>
        <dbReference type="EC" id="2.5.1.141"/>
    </reaction>
</comment>
<keyword evidence="6 14" id="KW-0812">Transmembrane</keyword>
<name>A0A0S7BBK1_9CHLR</name>
<evidence type="ECO:0000256" key="3">
    <source>
        <dbReference type="ARBA" id="ARBA00012292"/>
    </source>
</evidence>
<dbReference type="RefSeq" id="WP_083522604.1">
    <property type="nucleotide sequence ID" value="NZ_DF967972.1"/>
</dbReference>
<keyword evidence="4 14" id="KW-1003">Cell membrane</keyword>
<dbReference type="InterPro" id="IPR003780">
    <property type="entry name" value="COX15/CtaA_fam"/>
</dbReference>
<feature type="transmembrane region" description="Helical" evidence="14">
    <location>
        <begin position="360"/>
        <end position="382"/>
    </location>
</feature>
<dbReference type="CDD" id="cd13957">
    <property type="entry name" value="PT_UbiA_Cox10"/>
    <property type="match status" value="1"/>
</dbReference>
<keyword evidence="5 14" id="KW-0808">Transferase</keyword>
<dbReference type="PANTHER" id="PTHR43448">
    <property type="entry name" value="PROTOHEME IX FARNESYLTRANSFERASE, MITOCHONDRIAL"/>
    <property type="match status" value="1"/>
</dbReference>
<accession>A0A0S7BBK1</accession>
<feature type="transmembrane region" description="Helical" evidence="14">
    <location>
        <begin position="18"/>
        <end position="36"/>
    </location>
</feature>
<evidence type="ECO:0000256" key="10">
    <source>
        <dbReference type="ARBA" id="ARBA00030253"/>
    </source>
</evidence>
<feature type="transmembrane region" description="Helical" evidence="14">
    <location>
        <begin position="214"/>
        <end position="236"/>
    </location>
</feature>
<dbReference type="HAMAP" id="MF_00154">
    <property type="entry name" value="CyoE_CtaB"/>
    <property type="match status" value="1"/>
</dbReference>
<dbReference type="EMBL" id="DF967972">
    <property type="protein sequence ID" value="GAP15180.1"/>
    <property type="molecule type" value="Genomic_DNA"/>
</dbReference>
<dbReference type="AlphaFoldDB" id="A0A0S7BBK1"/>
<evidence type="ECO:0000256" key="11">
    <source>
        <dbReference type="ARBA" id="ARBA00040810"/>
    </source>
</evidence>
<evidence type="ECO:0000256" key="5">
    <source>
        <dbReference type="ARBA" id="ARBA00022679"/>
    </source>
</evidence>
<evidence type="ECO:0000256" key="2">
    <source>
        <dbReference type="ARBA" id="ARBA00004919"/>
    </source>
</evidence>
<dbReference type="InterPro" id="IPR030470">
    <property type="entry name" value="UbiA_prenylTrfase_CS"/>
</dbReference>
<comment type="caution">
    <text evidence="14">Lacks conserved residue(s) required for the propagation of feature annotation.</text>
</comment>
<comment type="subcellular location">
    <subcellularLocation>
        <location evidence="1 14">Cell membrane</location>
        <topology evidence="1 14">Multi-pass membrane protein</topology>
    </subcellularLocation>
</comment>
<evidence type="ECO:0000256" key="1">
    <source>
        <dbReference type="ARBA" id="ARBA00004651"/>
    </source>
</evidence>
<comment type="pathway">
    <text evidence="2 14">Porphyrin-containing compound metabolism; heme O biosynthesis; heme O from protoheme: step 1/1.</text>
</comment>
<evidence type="ECO:0000256" key="7">
    <source>
        <dbReference type="ARBA" id="ARBA00022989"/>
    </source>
</evidence>
<dbReference type="NCBIfam" id="NF003349">
    <property type="entry name" value="PRK04375.1-2"/>
    <property type="match status" value="1"/>
</dbReference>
<keyword evidence="9 14" id="KW-0472">Membrane</keyword>
<evidence type="ECO:0000256" key="4">
    <source>
        <dbReference type="ARBA" id="ARBA00022475"/>
    </source>
</evidence>
<keyword evidence="16" id="KW-1185">Reference proteome</keyword>
<sequence length="609" mass="64586">MDHYPLVTGKRDVARSRYWILSAAILLFLAIIVGNINRVSSSAAACPDWPTCFGQLTFPSNLGGQIAVLHRLLSAAGLLATGLAWGLTRAWHADQTRLTRLLAASVILLLVQTVLGAGVTLGEATPALGGLHLMLALLAFSLTLVGLLAAFRLPSNMDTRPARTIAPFSWLALATTAVIFALLVSGALLSAGGIGSACGGWPLCSGGLPVTGAGWLAMGHRLITLAAGILITIQFFKAWRGQRSQPVELNAATGVMILLLGQVLVGALKVTRGFPADLIGLHAASAAGLLGVQVVLTAAAVFSERSMADAQAEVALPLAAFRTRAWDFFLLNKPIIVALLLVTTYAGMVVGRKAVPGLALTAWTMLGGALAAGGSSALNQYIDRELDKKMQRTAKRPLPAGRLLPAEGLAYGLGACLLSFFLLAGFVNLLAALLSLTGMIYYVLIYSIWLKHATVQNIVIGGGAGAIPPLVGWAAATGGLNVPSFFLFALVFLWTPAHFWALALVRQKDYARGGVPMLPVVRGEHETRRQIFIYTLELVGLTLLMPLFKITGSVFLISAGVLGLWLLHAAYRVLRSGGNKNAHLMYRYSSMYLAFIFLAMMIDALFSRI</sequence>
<evidence type="ECO:0000256" key="6">
    <source>
        <dbReference type="ARBA" id="ARBA00022692"/>
    </source>
</evidence>
<evidence type="ECO:0000313" key="16">
    <source>
        <dbReference type="Proteomes" id="UP000055060"/>
    </source>
</evidence>
<feature type="transmembrane region" description="Helical" evidence="14">
    <location>
        <begin position="429"/>
        <end position="450"/>
    </location>
</feature>
<proteinExistence type="inferred from homology"/>